<comment type="caution">
    <text evidence="2">The sequence shown here is derived from an EMBL/GenBank/DDBJ whole genome shotgun (WGS) entry which is preliminary data.</text>
</comment>
<gene>
    <name evidence="2" type="ORF">DN730_06815</name>
</gene>
<evidence type="ECO:0000259" key="1">
    <source>
        <dbReference type="Pfam" id="PF12146"/>
    </source>
</evidence>
<dbReference type="PANTHER" id="PTHR43265">
    <property type="entry name" value="ESTERASE ESTD"/>
    <property type="match status" value="1"/>
</dbReference>
<dbReference type="GO" id="GO:0052689">
    <property type="term" value="F:carboxylic ester hydrolase activity"/>
    <property type="evidence" value="ECO:0007669"/>
    <property type="project" value="TreeGrafter"/>
</dbReference>
<dbReference type="AlphaFoldDB" id="A0A370UCF1"/>
<reference evidence="2 3" key="1">
    <citation type="submission" date="2018-06" db="EMBL/GenBank/DDBJ databases">
        <title>Marinomonas sp. YLB-05 draft genome sequence.</title>
        <authorList>
            <person name="Yu L."/>
            <person name="Tang X."/>
        </authorList>
    </citation>
    <scope>NUCLEOTIDE SEQUENCE [LARGE SCALE GENOMIC DNA]</scope>
    <source>
        <strain evidence="2 3">YLB-05</strain>
    </source>
</reference>
<feature type="domain" description="Serine aminopeptidase S33" evidence="1">
    <location>
        <begin position="74"/>
        <end position="289"/>
    </location>
</feature>
<dbReference type="EMBL" id="QKRA01000002">
    <property type="protein sequence ID" value="RDL45472.1"/>
    <property type="molecule type" value="Genomic_DNA"/>
</dbReference>
<sequence length="336" mass="36718">MVGIILCFALGFGVVQCSGLKDFEVSDGDVLNLSFTSNTNVLKGSLILPKHVSTPPIALIVHGDGAQTRFSDASYLPMVNSLLDAGIGVFTWDKPGVGESTGDWLQQSMQDRSDEVIAAYRKIQSLPELTGSPIGFLGFSQAGWVLPITTNAMTPAFTVLVGGAVNWRHQGAYFTKRQLEAQGLSSEQVAQQVADNLSQNDALFASSDTPNPSLRPDMDPKRFAFVARNYINDATSYLGTMQGPVLALWGANDKNVDPFFNQAIYQHKLRPDQAQSTLIVQQATHGLLNSERFNYQLPSEWPLWNTGIFILMGRHAYAPNALDAIEGWIHQVTQSN</sequence>
<evidence type="ECO:0000313" key="2">
    <source>
        <dbReference type="EMBL" id="RDL45472.1"/>
    </source>
</evidence>
<dbReference type="PANTHER" id="PTHR43265:SF1">
    <property type="entry name" value="ESTERASE ESTD"/>
    <property type="match status" value="1"/>
</dbReference>
<keyword evidence="3" id="KW-1185">Reference proteome</keyword>
<dbReference type="Pfam" id="PF12146">
    <property type="entry name" value="Hydrolase_4"/>
    <property type="match status" value="1"/>
</dbReference>
<name>A0A370UCF1_9GAMM</name>
<protein>
    <submittedName>
        <fullName evidence="2">Alpha/beta hydrolase</fullName>
    </submittedName>
</protein>
<dbReference type="Gene3D" id="3.40.50.1820">
    <property type="entry name" value="alpha/beta hydrolase"/>
    <property type="match status" value="1"/>
</dbReference>
<proteinExistence type="predicted"/>
<dbReference type="OrthoDB" id="9765647at2"/>
<dbReference type="InterPro" id="IPR053145">
    <property type="entry name" value="AB_hydrolase_Est10"/>
</dbReference>
<dbReference type="Proteomes" id="UP000254326">
    <property type="component" value="Unassembled WGS sequence"/>
</dbReference>
<dbReference type="SUPFAM" id="SSF53474">
    <property type="entry name" value="alpha/beta-Hydrolases"/>
    <property type="match status" value="1"/>
</dbReference>
<evidence type="ECO:0000313" key="3">
    <source>
        <dbReference type="Proteomes" id="UP000254326"/>
    </source>
</evidence>
<organism evidence="2 3">
    <name type="scientific">Marinomonas piezotolerans</name>
    <dbReference type="NCBI Taxonomy" id="2213058"/>
    <lineage>
        <taxon>Bacteria</taxon>
        <taxon>Pseudomonadati</taxon>
        <taxon>Pseudomonadota</taxon>
        <taxon>Gammaproteobacteria</taxon>
        <taxon>Oceanospirillales</taxon>
        <taxon>Oceanospirillaceae</taxon>
        <taxon>Marinomonas</taxon>
    </lineage>
</organism>
<dbReference type="InterPro" id="IPR022742">
    <property type="entry name" value="Hydrolase_4"/>
</dbReference>
<keyword evidence="2" id="KW-0378">Hydrolase</keyword>
<accession>A0A370UCF1</accession>
<dbReference type="InterPro" id="IPR029058">
    <property type="entry name" value="AB_hydrolase_fold"/>
</dbReference>